<dbReference type="GO" id="GO:0007218">
    <property type="term" value="P:neuropeptide signaling pathway"/>
    <property type="evidence" value="ECO:0007669"/>
    <property type="project" value="InterPro"/>
</dbReference>
<organism evidence="4 5">
    <name type="scientific">Dinothrombium tinctorium</name>
    <dbReference type="NCBI Taxonomy" id="1965070"/>
    <lineage>
        <taxon>Eukaryota</taxon>
        <taxon>Metazoa</taxon>
        <taxon>Ecdysozoa</taxon>
        <taxon>Arthropoda</taxon>
        <taxon>Chelicerata</taxon>
        <taxon>Arachnida</taxon>
        <taxon>Acari</taxon>
        <taxon>Acariformes</taxon>
        <taxon>Trombidiformes</taxon>
        <taxon>Prostigmata</taxon>
        <taxon>Anystina</taxon>
        <taxon>Parasitengona</taxon>
        <taxon>Trombidioidea</taxon>
        <taxon>Trombidiidae</taxon>
        <taxon>Dinothrombium</taxon>
    </lineage>
</organism>
<dbReference type="GO" id="GO:0018990">
    <property type="term" value="P:ecdysis, chitin-based cuticle"/>
    <property type="evidence" value="ECO:0007669"/>
    <property type="project" value="InterPro"/>
</dbReference>
<dbReference type="Proteomes" id="UP000285301">
    <property type="component" value="Unassembled WGS sequence"/>
</dbReference>
<evidence type="ECO:0000256" key="1">
    <source>
        <dbReference type="SAM" id="SignalP"/>
    </source>
</evidence>
<keyword evidence="1" id="KW-0732">Signal</keyword>
<comment type="caution">
    <text evidence="4">The sequence shown here is derived from an EMBL/GenBank/DDBJ whole genome shotgun (WGS) entry which is preliminary data.</text>
</comment>
<evidence type="ECO:0008006" key="6">
    <source>
        <dbReference type="Google" id="ProtNLM"/>
    </source>
</evidence>
<dbReference type="EMBL" id="NCKU01004008">
    <property type="protein sequence ID" value="RWS06585.1"/>
    <property type="molecule type" value="Genomic_DNA"/>
</dbReference>
<evidence type="ECO:0000313" key="5">
    <source>
        <dbReference type="Proteomes" id="UP000285301"/>
    </source>
</evidence>
<dbReference type="EMBL" id="NCKU01002921">
    <property type="protein sequence ID" value="RWS08539.1"/>
    <property type="molecule type" value="Genomic_DNA"/>
</dbReference>
<gene>
    <name evidence="2" type="ORF">B4U79_02148</name>
    <name evidence="4" type="ORF">B4U79_07971</name>
    <name evidence="3" type="ORF">B4U79_09568</name>
</gene>
<proteinExistence type="predicted"/>
<sequence>MISIMRIIAIFTMSTVLIESLNTVENSNSLNMCLHNCALCVRFWQSGLYNGEKCANRCMRFKQNPRVIDPDCKSIHFFNFKNFTKI</sequence>
<name>A0A3S3P5N7_9ACAR</name>
<dbReference type="InterPro" id="IPR006825">
    <property type="entry name" value="Eclosion"/>
</dbReference>
<dbReference type="Pfam" id="PF04736">
    <property type="entry name" value="Eclosion"/>
    <property type="match status" value="1"/>
</dbReference>
<accession>A0A3S3P5N7</accession>
<dbReference type="GO" id="GO:0008255">
    <property type="term" value="F:ecdysis-triggering hormone activity"/>
    <property type="evidence" value="ECO:0007669"/>
    <property type="project" value="InterPro"/>
</dbReference>
<dbReference type="OrthoDB" id="6523711at2759"/>
<evidence type="ECO:0000313" key="3">
    <source>
        <dbReference type="EMBL" id="RWS06585.1"/>
    </source>
</evidence>
<keyword evidence="5" id="KW-1185">Reference proteome</keyword>
<evidence type="ECO:0000313" key="2">
    <source>
        <dbReference type="EMBL" id="RWS05716.1"/>
    </source>
</evidence>
<feature type="signal peptide" evidence="1">
    <location>
        <begin position="1"/>
        <end position="20"/>
    </location>
</feature>
<reference evidence="4" key="2">
    <citation type="submission" date="2018-11" db="EMBL/GenBank/DDBJ databases">
        <title>Trombidioid mite genomics.</title>
        <authorList>
            <person name="Dong X."/>
        </authorList>
    </citation>
    <scope>NUCLEOTIDE SEQUENCE</scope>
    <source>
        <strain evidence="4">UoL-WK</strain>
    </source>
</reference>
<reference evidence="4 5" key="1">
    <citation type="journal article" date="2018" name="Gigascience">
        <title>Genomes of trombidid mites reveal novel predicted allergens and laterally-transferred genes associated with secondary metabolism.</title>
        <authorList>
            <person name="Dong X."/>
            <person name="Chaisiri K."/>
            <person name="Xia D."/>
            <person name="Armstrong S.D."/>
            <person name="Fang Y."/>
            <person name="Donnelly M.J."/>
            <person name="Kadowaki T."/>
            <person name="McGarry J.W."/>
            <person name="Darby A.C."/>
            <person name="Makepeace B.L."/>
        </authorList>
    </citation>
    <scope>NUCLEOTIDE SEQUENCE [LARGE SCALE GENOMIC DNA]</scope>
    <source>
        <strain evidence="4">UoL-WK</strain>
    </source>
</reference>
<feature type="chain" id="PRO_5036094745" description="Eclosion hormone-like protein" evidence="1">
    <location>
        <begin position="21"/>
        <end position="86"/>
    </location>
</feature>
<protein>
    <recommendedName>
        <fullName evidence="6">Eclosion hormone-like protein</fullName>
    </recommendedName>
</protein>
<evidence type="ECO:0000313" key="4">
    <source>
        <dbReference type="EMBL" id="RWS08539.1"/>
    </source>
</evidence>
<dbReference type="AlphaFoldDB" id="A0A3S3P5N7"/>
<dbReference type="EMBL" id="NCKU01004602">
    <property type="protein sequence ID" value="RWS05716.1"/>
    <property type="molecule type" value="Genomic_DNA"/>
</dbReference>